<keyword evidence="7" id="KW-1185">Reference proteome</keyword>
<proteinExistence type="predicted"/>
<dbReference type="GO" id="GO:0000976">
    <property type="term" value="F:transcription cis-regulatory region binding"/>
    <property type="evidence" value="ECO:0007669"/>
    <property type="project" value="TreeGrafter"/>
</dbReference>
<evidence type="ECO:0000256" key="1">
    <source>
        <dbReference type="ARBA" id="ARBA00022491"/>
    </source>
</evidence>
<keyword evidence="2" id="KW-0805">Transcription regulation</keyword>
<accession>A0A371XI69</accession>
<dbReference type="PROSITE" id="PS00356">
    <property type="entry name" value="HTH_LACI_1"/>
    <property type="match status" value="1"/>
</dbReference>
<evidence type="ECO:0000313" key="7">
    <source>
        <dbReference type="Proteomes" id="UP000262379"/>
    </source>
</evidence>
<evidence type="ECO:0000256" key="4">
    <source>
        <dbReference type="ARBA" id="ARBA00023163"/>
    </source>
</evidence>
<dbReference type="InterPro" id="IPR028082">
    <property type="entry name" value="Peripla_BP_I"/>
</dbReference>
<dbReference type="SMART" id="SM00354">
    <property type="entry name" value="HTH_LACI"/>
    <property type="match status" value="1"/>
</dbReference>
<dbReference type="GO" id="GO:0003700">
    <property type="term" value="F:DNA-binding transcription factor activity"/>
    <property type="evidence" value="ECO:0007669"/>
    <property type="project" value="TreeGrafter"/>
</dbReference>
<name>A0A371XI69_9HYPH</name>
<evidence type="ECO:0000313" key="6">
    <source>
        <dbReference type="EMBL" id="RFC68909.1"/>
    </source>
</evidence>
<evidence type="ECO:0000256" key="3">
    <source>
        <dbReference type="ARBA" id="ARBA00023125"/>
    </source>
</evidence>
<dbReference type="Proteomes" id="UP000262379">
    <property type="component" value="Unassembled WGS sequence"/>
</dbReference>
<gene>
    <name evidence="6" type="ORF">DY251_04620</name>
</gene>
<dbReference type="InterPro" id="IPR010982">
    <property type="entry name" value="Lambda_DNA-bd_dom_sf"/>
</dbReference>
<dbReference type="CDD" id="cd06267">
    <property type="entry name" value="PBP1_LacI_sugar_binding-like"/>
    <property type="match status" value="1"/>
</dbReference>
<dbReference type="Pfam" id="PF13377">
    <property type="entry name" value="Peripla_BP_3"/>
    <property type="match status" value="1"/>
</dbReference>
<dbReference type="InterPro" id="IPR000843">
    <property type="entry name" value="HTH_LacI"/>
</dbReference>
<dbReference type="Pfam" id="PF00356">
    <property type="entry name" value="LacI"/>
    <property type="match status" value="1"/>
</dbReference>
<dbReference type="Gene3D" id="1.10.260.40">
    <property type="entry name" value="lambda repressor-like DNA-binding domains"/>
    <property type="match status" value="1"/>
</dbReference>
<organism evidence="6 7">
    <name type="scientific">Mesorhizobium denitrificans</name>
    <dbReference type="NCBI Taxonomy" id="2294114"/>
    <lineage>
        <taxon>Bacteria</taxon>
        <taxon>Pseudomonadati</taxon>
        <taxon>Pseudomonadota</taxon>
        <taxon>Alphaproteobacteria</taxon>
        <taxon>Hyphomicrobiales</taxon>
        <taxon>Phyllobacteriaceae</taxon>
        <taxon>Mesorhizobium</taxon>
    </lineage>
</organism>
<evidence type="ECO:0000259" key="5">
    <source>
        <dbReference type="PROSITE" id="PS50932"/>
    </source>
</evidence>
<evidence type="ECO:0000256" key="2">
    <source>
        <dbReference type="ARBA" id="ARBA00023015"/>
    </source>
</evidence>
<dbReference type="CDD" id="cd01392">
    <property type="entry name" value="HTH_LacI"/>
    <property type="match status" value="1"/>
</dbReference>
<reference evidence="7" key="1">
    <citation type="submission" date="2018-08" db="EMBL/GenBank/DDBJ databases">
        <authorList>
            <person name="Im W.T."/>
        </authorList>
    </citation>
    <scope>NUCLEOTIDE SEQUENCE [LARGE SCALE GENOMIC DNA]</scope>
    <source>
        <strain evidence="7">LA-28</strain>
    </source>
</reference>
<dbReference type="EMBL" id="QURN01000003">
    <property type="protein sequence ID" value="RFC68909.1"/>
    <property type="molecule type" value="Genomic_DNA"/>
</dbReference>
<protein>
    <submittedName>
        <fullName evidence="6">LacI family transcriptional regulator</fullName>
    </submittedName>
</protein>
<dbReference type="PANTHER" id="PTHR30146:SF148">
    <property type="entry name" value="HTH-TYPE TRANSCRIPTIONAL REPRESSOR PURR-RELATED"/>
    <property type="match status" value="1"/>
</dbReference>
<comment type="caution">
    <text evidence="6">The sequence shown here is derived from an EMBL/GenBank/DDBJ whole genome shotgun (WGS) entry which is preliminary data.</text>
</comment>
<dbReference type="SUPFAM" id="SSF47413">
    <property type="entry name" value="lambda repressor-like DNA-binding domains"/>
    <property type="match status" value="1"/>
</dbReference>
<dbReference type="PROSITE" id="PS50932">
    <property type="entry name" value="HTH_LACI_2"/>
    <property type="match status" value="1"/>
</dbReference>
<dbReference type="Gene3D" id="3.40.50.2300">
    <property type="match status" value="2"/>
</dbReference>
<keyword evidence="4" id="KW-0804">Transcription</keyword>
<dbReference type="SUPFAM" id="SSF53822">
    <property type="entry name" value="Periplasmic binding protein-like I"/>
    <property type="match status" value="1"/>
</dbReference>
<sequence>MLDVAREAGVSVATVSAFINNTARVSPGTTGRIETAIRRVGYQRNAVARSLKLGKTHTIGLTVPHITNPFFTEVVAVITQAFDRAGYAVMLFCTDENLSNQDEQIRLLLDRMVDGLIVARVGDDEAFGNIVRTAKVPIVLIDRLCDGIDLDAVVLDNKAAVFEAIEYLARLGHKRIGYITGETDIATMRERDAGYRAALAARGIAFDPLLVRRGDFHEKDGYSAAMQLMTLPDRPTAIFSANNPMVVGAMKAIRDLGLRCPEDVSVICFDDFPFADVFQPQMTTVRQPVEAIGEQAVAMLLDRINGNAPTDPRRLTLRGRLMIRSSCVAVPAASSEPQSQSA</sequence>
<keyword evidence="3" id="KW-0238">DNA-binding</keyword>
<dbReference type="PANTHER" id="PTHR30146">
    <property type="entry name" value="LACI-RELATED TRANSCRIPTIONAL REPRESSOR"/>
    <property type="match status" value="1"/>
</dbReference>
<feature type="domain" description="HTH lacI-type" evidence="5">
    <location>
        <begin position="1"/>
        <end position="53"/>
    </location>
</feature>
<dbReference type="AlphaFoldDB" id="A0A371XI69"/>
<keyword evidence="1" id="KW-0678">Repressor</keyword>
<dbReference type="InterPro" id="IPR046335">
    <property type="entry name" value="LacI/GalR-like_sensor"/>
</dbReference>
<dbReference type="RefSeq" id="WP_116622677.1">
    <property type="nucleotide sequence ID" value="NZ_QURN01000003.1"/>
</dbReference>